<keyword evidence="4" id="KW-1133">Transmembrane helix</keyword>
<dbReference type="SUPFAM" id="SSF140478">
    <property type="entry name" value="LemA-like"/>
    <property type="match status" value="1"/>
</dbReference>
<comment type="similarity">
    <text evidence="2">Belongs to the LemA family.</text>
</comment>
<keyword evidence="3" id="KW-0812">Transmembrane</keyword>
<keyword evidence="5" id="KW-0472">Membrane</keyword>
<dbReference type="AlphaFoldDB" id="A0A1D7TP62"/>
<dbReference type="PANTHER" id="PTHR34478">
    <property type="entry name" value="PROTEIN LEMA"/>
    <property type="match status" value="1"/>
</dbReference>
<dbReference type="Pfam" id="PF04011">
    <property type="entry name" value="LemA"/>
    <property type="match status" value="1"/>
</dbReference>
<sequence>METFLVVAGLIFLLVVFMYNTLISKKNQVDTIYAGLDAVLKKRHDLLPNLVASVQEYMVHESITLEKITELRIKAMTHSLDSRETIALEKQLSSMLGNLMVAVENYPTLKANENFLHLQATLSEVEEQISAARRAYNQSVNDYNNAIEMFPTNFMAGLMHLERKEVFSIPKQERSSVDVKNLFQK</sequence>
<reference evidence="7" key="1">
    <citation type="submission" date="2016-08" db="EMBL/GenBank/DDBJ databases">
        <title>Complete genome sequence of the organohalide-respiring Epsilonproteobacterium Sulfurospirillum halorespirans.</title>
        <authorList>
            <person name="Goris T."/>
            <person name="Zimmermann J."/>
            <person name="Schenz B."/>
            <person name="Lemos M."/>
            <person name="Hackermueller J."/>
            <person name="Diekert G."/>
        </authorList>
    </citation>
    <scope>NUCLEOTIDE SEQUENCE [LARGE SCALE GENOMIC DNA]</scope>
    <source>
        <strain>DSM 13726</strain>
        <strain evidence="7">PCE-M2</strain>
    </source>
</reference>
<dbReference type="EMBL" id="CP017111">
    <property type="protein sequence ID" value="AOO66760.1"/>
    <property type="molecule type" value="Genomic_DNA"/>
</dbReference>
<evidence type="ECO:0000256" key="3">
    <source>
        <dbReference type="ARBA" id="ARBA00022692"/>
    </source>
</evidence>
<dbReference type="Gene3D" id="1.20.1440.20">
    <property type="entry name" value="LemA-like domain"/>
    <property type="match status" value="1"/>
</dbReference>
<protein>
    <submittedName>
        <fullName evidence="6">LemA protein</fullName>
    </submittedName>
</protein>
<evidence type="ECO:0000313" key="6">
    <source>
        <dbReference type="EMBL" id="AOO66760.1"/>
    </source>
</evidence>
<dbReference type="InterPro" id="IPR007156">
    <property type="entry name" value="MamQ_LemA"/>
</dbReference>
<evidence type="ECO:0000313" key="7">
    <source>
        <dbReference type="Proteomes" id="UP000094609"/>
    </source>
</evidence>
<evidence type="ECO:0000256" key="5">
    <source>
        <dbReference type="ARBA" id="ARBA00023136"/>
    </source>
</evidence>
<proteinExistence type="inferred from homology"/>
<dbReference type="Proteomes" id="UP000094609">
    <property type="component" value="Chromosome"/>
</dbReference>
<evidence type="ECO:0000256" key="2">
    <source>
        <dbReference type="ARBA" id="ARBA00008854"/>
    </source>
</evidence>
<accession>A0A1D7TP62</accession>
<keyword evidence="7" id="KW-1185">Reference proteome</keyword>
<dbReference type="RefSeq" id="WP_069479257.1">
    <property type="nucleotide sequence ID" value="NZ_CP017111.1"/>
</dbReference>
<comment type="subcellular location">
    <subcellularLocation>
        <location evidence="1">Membrane</location>
        <topology evidence="1">Single-pass membrane protein</topology>
    </subcellularLocation>
</comment>
<organism evidence="6 7">
    <name type="scientific">Sulfurospirillum halorespirans DSM 13726</name>
    <dbReference type="NCBI Taxonomy" id="1193502"/>
    <lineage>
        <taxon>Bacteria</taxon>
        <taxon>Pseudomonadati</taxon>
        <taxon>Campylobacterota</taxon>
        <taxon>Epsilonproteobacteria</taxon>
        <taxon>Campylobacterales</taxon>
        <taxon>Sulfurospirillaceae</taxon>
        <taxon>Sulfurospirillum</taxon>
    </lineage>
</organism>
<dbReference type="STRING" id="1193502.SHALO_3013"/>
<dbReference type="PANTHER" id="PTHR34478:SF1">
    <property type="entry name" value="PROTEIN LEMA"/>
    <property type="match status" value="1"/>
</dbReference>
<gene>
    <name evidence="6" type="ORF">SHALO_3013</name>
</gene>
<name>A0A1D7TP62_9BACT</name>
<evidence type="ECO:0000256" key="4">
    <source>
        <dbReference type="ARBA" id="ARBA00022989"/>
    </source>
</evidence>
<dbReference type="PATRIC" id="fig|1193502.14.peg.3046"/>
<dbReference type="InterPro" id="IPR023353">
    <property type="entry name" value="LemA-like_dom_sf"/>
</dbReference>
<evidence type="ECO:0000256" key="1">
    <source>
        <dbReference type="ARBA" id="ARBA00004167"/>
    </source>
</evidence>
<dbReference type="KEGG" id="shal:SHALO_3013"/>
<dbReference type="GO" id="GO:0016020">
    <property type="term" value="C:membrane"/>
    <property type="evidence" value="ECO:0007669"/>
    <property type="project" value="UniProtKB-SubCell"/>
</dbReference>